<feature type="binding site" description="axial binding residue" evidence="2">
    <location>
        <position position="388"/>
    </location>
    <ligand>
        <name>heme</name>
        <dbReference type="ChEBI" id="CHEBI:30413"/>
    </ligand>
    <ligandPart>
        <name>Fe</name>
        <dbReference type="ChEBI" id="CHEBI:18248"/>
    </ligandPart>
</feature>
<evidence type="ECO:0000256" key="1">
    <source>
        <dbReference type="ARBA" id="ARBA00010617"/>
    </source>
</evidence>
<evidence type="ECO:0000313" key="4">
    <source>
        <dbReference type="Proteomes" id="UP000272560"/>
    </source>
</evidence>
<comment type="similarity">
    <text evidence="1">Belongs to the cytochrome P450 family.</text>
</comment>
<dbReference type="RefSeq" id="WP_120147752.1">
    <property type="nucleotide sequence ID" value="NZ_QZVT01000002.1"/>
</dbReference>
<organism evidence="3 4">
    <name type="scientific">Arthrobacter cheniae</name>
    <dbReference type="NCBI Taxonomy" id="1258888"/>
    <lineage>
        <taxon>Bacteria</taxon>
        <taxon>Bacillati</taxon>
        <taxon>Actinomycetota</taxon>
        <taxon>Actinomycetes</taxon>
        <taxon>Micrococcales</taxon>
        <taxon>Micrococcaceae</taxon>
        <taxon>Arthrobacter</taxon>
    </lineage>
</organism>
<evidence type="ECO:0000313" key="3">
    <source>
        <dbReference type="EMBL" id="RJT81932.1"/>
    </source>
</evidence>
<dbReference type="InterPro" id="IPR036396">
    <property type="entry name" value="Cyt_P450_sf"/>
</dbReference>
<dbReference type="GO" id="GO:0016705">
    <property type="term" value="F:oxidoreductase activity, acting on paired donors, with incorporation or reduction of molecular oxygen"/>
    <property type="evidence" value="ECO:0007669"/>
    <property type="project" value="InterPro"/>
</dbReference>
<keyword evidence="2" id="KW-0408">Iron</keyword>
<evidence type="ECO:0000256" key="2">
    <source>
        <dbReference type="PIRSR" id="PIRSR602401-1"/>
    </source>
</evidence>
<keyword evidence="2" id="KW-0349">Heme</keyword>
<dbReference type="GO" id="GO:0005506">
    <property type="term" value="F:iron ion binding"/>
    <property type="evidence" value="ECO:0007669"/>
    <property type="project" value="InterPro"/>
</dbReference>
<dbReference type="PANTHER" id="PTHR24305:SF166">
    <property type="entry name" value="CYTOCHROME P450 12A4, MITOCHONDRIAL-RELATED"/>
    <property type="match status" value="1"/>
</dbReference>
<dbReference type="InterPro" id="IPR001128">
    <property type="entry name" value="Cyt_P450"/>
</dbReference>
<dbReference type="GO" id="GO:0004497">
    <property type="term" value="F:monooxygenase activity"/>
    <property type="evidence" value="ECO:0007669"/>
    <property type="project" value="InterPro"/>
</dbReference>
<dbReference type="InterPro" id="IPR002401">
    <property type="entry name" value="Cyt_P450_E_grp-I"/>
</dbReference>
<dbReference type="Pfam" id="PF00067">
    <property type="entry name" value="p450"/>
    <property type="match status" value="1"/>
</dbReference>
<comment type="caution">
    <text evidence="3">The sequence shown here is derived from an EMBL/GenBank/DDBJ whole genome shotgun (WGS) entry which is preliminary data.</text>
</comment>
<keyword evidence="4" id="KW-1185">Reference proteome</keyword>
<sequence length="442" mass="48508">MPAQALPTASALDTARLLLGVLLPTVAEGPVIKRPRAVGLAARLELDSKAVAIVRKVHGKYPDGPLMLKLPIRKQAVVLAPEDVETVLAQSPDPFSPASSEKKAALSHFQPSNVLISQGPVRTVRRVLHEQVLDTDHPVHRLADAFVPVVEDEIQELLVDAVRAGSLPWDDFADAWHRVMRRVVFGDHAADDTGLTMMLDRLRKDGNWAFLKPVRKRTRARLNERIRDELARAEPGSLAAALAAAPKGDGAEPADQVPQWLFALDNTGMAAFRALAVLVTHPEAMAAARREIDGDTSGRRHLPYLRACVLEVLRLWPTTPMILRQTTQPVQWARGLMPAGCGVLIYTPYFHRDDRHLRSAHNFSPERWLTDEDDGWPLVPFSDGPVVCPGKQLVLLLTSTALASLVSGHDFEVQEGPRLDPARPLPGTMDNYSVTLGVSLRA</sequence>
<dbReference type="OrthoDB" id="7376058at2"/>
<accession>A0A3A5M4B7</accession>
<dbReference type="Proteomes" id="UP000272560">
    <property type="component" value="Unassembled WGS sequence"/>
</dbReference>
<dbReference type="PANTHER" id="PTHR24305">
    <property type="entry name" value="CYTOCHROME P450"/>
    <property type="match status" value="1"/>
</dbReference>
<dbReference type="GO" id="GO:0020037">
    <property type="term" value="F:heme binding"/>
    <property type="evidence" value="ECO:0007669"/>
    <property type="project" value="InterPro"/>
</dbReference>
<comment type="cofactor">
    <cofactor evidence="2">
        <name>heme</name>
        <dbReference type="ChEBI" id="CHEBI:30413"/>
    </cofactor>
</comment>
<reference evidence="3 4" key="1">
    <citation type="submission" date="2018-09" db="EMBL/GenBank/DDBJ databases">
        <title>Novel species of Arthrobacter.</title>
        <authorList>
            <person name="Liu Q."/>
            <person name="Xin Y.-H."/>
        </authorList>
    </citation>
    <scope>NUCLEOTIDE SEQUENCE [LARGE SCALE GENOMIC DNA]</scope>
    <source>
        <strain evidence="3 4">Hz2</strain>
    </source>
</reference>
<keyword evidence="2" id="KW-0479">Metal-binding</keyword>
<protein>
    <submittedName>
        <fullName evidence="3">Cytochrome P450</fullName>
    </submittedName>
</protein>
<dbReference type="SUPFAM" id="SSF48264">
    <property type="entry name" value="Cytochrome P450"/>
    <property type="match status" value="1"/>
</dbReference>
<name>A0A3A5M4B7_9MICC</name>
<gene>
    <name evidence="3" type="ORF">D6T63_04060</name>
</gene>
<dbReference type="EMBL" id="QZVT01000002">
    <property type="protein sequence ID" value="RJT81932.1"/>
    <property type="molecule type" value="Genomic_DNA"/>
</dbReference>
<dbReference type="PRINTS" id="PR00463">
    <property type="entry name" value="EP450I"/>
</dbReference>
<dbReference type="AlphaFoldDB" id="A0A3A5M4B7"/>
<dbReference type="Gene3D" id="1.10.630.10">
    <property type="entry name" value="Cytochrome P450"/>
    <property type="match status" value="1"/>
</dbReference>
<proteinExistence type="inferred from homology"/>
<dbReference type="InterPro" id="IPR050121">
    <property type="entry name" value="Cytochrome_P450_monoxygenase"/>
</dbReference>